<dbReference type="Pfam" id="PF00990">
    <property type="entry name" value="GGDEF"/>
    <property type="match status" value="1"/>
</dbReference>
<dbReference type="InterPro" id="IPR035965">
    <property type="entry name" value="PAS-like_dom_sf"/>
</dbReference>
<evidence type="ECO:0000256" key="7">
    <source>
        <dbReference type="SAM" id="Phobius"/>
    </source>
</evidence>
<dbReference type="Pfam" id="PF00989">
    <property type="entry name" value="PAS"/>
    <property type="match status" value="1"/>
</dbReference>
<dbReference type="InterPro" id="IPR013767">
    <property type="entry name" value="PAS_fold"/>
</dbReference>
<dbReference type="EMBL" id="JABFUC010000010">
    <property type="protein sequence ID" value="MCG6658649.1"/>
    <property type="molecule type" value="Genomic_DNA"/>
</dbReference>
<dbReference type="Gene3D" id="3.30.450.20">
    <property type="entry name" value="PAS domain"/>
    <property type="match status" value="2"/>
</dbReference>
<dbReference type="PROSITE" id="PS50113">
    <property type="entry name" value="PAC"/>
    <property type="match status" value="1"/>
</dbReference>
<feature type="domain" description="PAS" evidence="8">
    <location>
        <begin position="359"/>
        <end position="429"/>
    </location>
</feature>
<dbReference type="PROSITE" id="PS50112">
    <property type="entry name" value="PAS"/>
    <property type="match status" value="1"/>
</dbReference>
<dbReference type="InterPro" id="IPR000014">
    <property type="entry name" value="PAS"/>
</dbReference>
<dbReference type="InterPro" id="IPR000160">
    <property type="entry name" value="GGDEF_dom"/>
</dbReference>
<evidence type="ECO:0000256" key="2">
    <source>
        <dbReference type="ARBA" id="ARBA00022475"/>
    </source>
</evidence>
<evidence type="ECO:0000259" key="8">
    <source>
        <dbReference type="PROSITE" id="PS50112"/>
    </source>
</evidence>
<dbReference type="NCBIfam" id="TIGR00254">
    <property type="entry name" value="GGDEF"/>
    <property type="match status" value="1"/>
</dbReference>
<dbReference type="SMART" id="SM00091">
    <property type="entry name" value="PAS"/>
    <property type="match status" value="1"/>
</dbReference>
<feature type="transmembrane region" description="Helical" evidence="7">
    <location>
        <begin position="12"/>
        <end position="32"/>
    </location>
</feature>
<accession>A0ABS9PAZ3</accession>
<dbReference type="InterPro" id="IPR052163">
    <property type="entry name" value="DGC-Regulatory_Protein"/>
</dbReference>
<evidence type="ECO:0000259" key="9">
    <source>
        <dbReference type="PROSITE" id="PS50113"/>
    </source>
</evidence>
<dbReference type="PANTHER" id="PTHR46663:SF4">
    <property type="entry name" value="DIGUANYLATE CYCLASE DGCT-RELATED"/>
    <property type="match status" value="1"/>
</dbReference>
<sequence>MPDWLLPTLRSRLLFGVSLGWLALVVALLGYSHITGGALAKRENLTHLAYEAELIADQLQRSVEDRQRALARLRPNLSADDPELLDKLRSQEGLLALFDRLMVFDAEGEPVAAWPPFEHGGPNVAERDYFRDVRGFRRPLVSEPYRGGETGIDQVMVIEPLLDGQGNFQGILGGNTSLRNGDAFLNLQSRRIGDQGHVLLATASGQIISHPNAKWLMQPVPDAEQLLELARYGWEGTGVGHQLDGEPALMAFRQVWPADWVVGVFLPLSQVQAPIQHYATQLRRVGLATVALMLPLLWWLLGLGLAPLHRLEQQIIRVGRGHAERLTLHTSMSELRQVADAFNRLEAGRREALASRESREAFLRAVLASSPVGMFLVDMKGRVNYVNPELEAIAGYDVGTRPDSEWLRHVHREDRRIFIERWRAMLSRGEERPFQYRFLRDDGEQLWLEVQVSQVTLGETPLGFVGMVQDITERQARETKQRWEADHDPLTGCLNRRGFENRLEEACSMHRRDSDKVLSLIMMDLDHFKPVNDTAGHAAGDELLRRIGHLLQEAVREQDAVARLGGDEFALLLPGCPLEQAQEIAERVRERIAAIEFLAEGHSFRVTASIGVSRLGPDDRDGGPLVKRADRASYHAKRQGRNRVVVQDTLAETVQS</sequence>
<comment type="subcellular location">
    <subcellularLocation>
        <location evidence="1">Cell membrane</location>
        <topology evidence="1">Multi-pass membrane protein</topology>
    </subcellularLocation>
</comment>
<evidence type="ECO:0000313" key="11">
    <source>
        <dbReference type="EMBL" id="MCG6658649.1"/>
    </source>
</evidence>
<proteinExistence type="predicted"/>
<reference evidence="11 12" key="1">
    <citation type="submission" date="2020-05" db="EMBL/GenBank/DDBJ databases">
        <title>Comparative genomic analysis of denitrifying bacteria from Halomonas genus.</title>
        <authorList>
            <person name="Wang L."/>
            <person name="Shao Z."/>
        </authorList>
    </citation>
    <scope>NUCLEOTIDE SEQUENCE [LARGE SCALE GENOMIC DNA]</scope>
    <source>
        <strain evidence="11 12">A4</strain>
    </source>
</reference>
<dbReference type="RefSeq" id="WP_238977798.1">
    <property type="nucleotide sequence ID" value="NZ_JABFUC010000010.1"/>
</dbReference>
<evidence type="ECO:0000256" key="4">
    <source>
        <dbReference type="ARBA" id="ARBA00022989"/>
    </source>
</evidence>
<dbReference type="SMART" id="SM00086">
    <property type="entry name" value="PAC"/>
    <property type="match status" value="1"/>
</dbReference>
<evidence type="ECO:0000259" key="10">
    <source>
        <dbReference type="PROSITE" id="PS50887"/>
    </source>
</evidence>
<dbReference type="InterPro" id="IPR043128">
    <property type="entry name" value="Rev_trsase/Diguanyl_cyclase"/>
</dbReference>
<name>A0ABS9PAZ3_9GAMM</name>
<comment type="caution">
    <text evidence="11">The sequence shown here is derived from an EMBL/GenBank/DDBJ whole genome shotgun (WGS) entry which is preliminary data.</text>
</comment>
<dbReference type="Pfam" id="PF02743">
    <property type="entry name" value="dCache_1"/>
    <property type="match status" value="1"/>
</dbReference>
<feature type="domain" description="GGDEF" evidence="10">
    <location>
        <begin position="516"/>
        <end position="649"/>
    </location>
</feature>
<dbReference type="InterPro" id="IPR000700">
    <property type="entry name" value="PAS-assoc_C"/>
</dbReference>
<evidence type="ECO:0000256" key="3">
    <source>
        <dbReference type="ARBA" id="ARBA00022692"/>
    </source>
</evidence>
<dbReference type="PANTHER" id="PTHR46663">
    <property type="entry name" value="DIGUANYLATE CYCLASE DGCT-RELATED"/>
    <property type="match status" value="1"/>
</dbReference>
<dbReference type="NCBIfam" id="TIGR00229">
    <property type="entry name" value="sensory_box"/>
    <property type="match status" value="1"/>
</dbReference>
<keyword evidence="3 7" id="KW-0812">Transmembrane</keyword>
<evidence type="ECO:0000256" key="5">
    <source>
        <dbReference type="ARBA" id="ARBA00023136"/>
    </source>
</evidence>
<keyword evidence="12" id="KW-1185">Reference proteome</keyword>
<evidence type="ECO:0000313" key="12">
    <source>
        <dbReference type="Proteomes" id="UP000814385"/>
    </source>
</evidence>
<dbReference type="SUPFAM" id="SSF55073">
    <property type="entry name" value="Nucleotide cyclase"/>
    <property type="match status" value="1"/>
</dbReference>
<dbReference type="SMART" id="SM00267">
    <property type="entry name" value="GGDEF"/>
    <property type="match status" value="1"/>
</dbReference>
<feature type="domain" description="PAC" evidence="9">
    <location>
        <begin position="432"/>
        <end position="483"/>
    </location>
</feature>
<feature type="compositionally biased region" description="Basic and acidic residues" evidence="6">
    <location>
        <begin position="617"/>
        <end position="633"/>
    </location>
</feature>
<organism evidence="11 12">
    <name type="scientific">Billgrantia campisalis</name>
    <dbReference type="NCBI Taxonomy" id="74661"/>
    <lineage>
        <taxon>Bacteria</taxon>
        <taxon>Pseudomonadati</taxon>
        <taxon>Pseudomonadota</taxon>
        <taxon>Gammaproteobacteria</taxon>
        <taxon>Oceanospirillales</taxon>
        <taxon>Halomonadaceae</taxon>
        <taxon>Billgrantia</taxon>
    </lineage>
</organism>
<keyword evidence="5 7" id="KW-0472">Membrane</keyword>
<dbReference type="PROSITE" id="PS50887">
    <property type="entry name" value="GGDEF"/>
    <property type="match status" value="1"/>
</dbReference>
<dbReference type="Gene3D" id="6.10.340.10">
    <property type="match status" value="1"/>
</dbReference>
<feature type="region of interest" description="Disordered" evidence="6">
    <location>
        <begin position="617"/>
        <end position="638"/>
    </location>
</feature>
<evidence type="ECO:0000256" key="6">
    <source>
        <dbReference type="SAM" id="MobiDB-lite"/>
    </source>
</evidence>
<dbReference type="CDD" id="cd00130">
    <property type="entry name" value="PAS"/>
    <property type="match status" value="1"/>
</dbReference>
<dbReference type="CDD" id="cd01949">
    <property type="entry name" value="GGDEF"/>
    <property type="match status" value="1"/>
</dbReference>
<dbReference type="Gene3D" id="3.30.70.270">
    <property type="match status" value="1"/>
</dbReference>
<dbReference type="InterPro" id="IPR029787">
    <property type="entry name" value="Nucleotide_cyclase"/>
</dbReference>
<dbReference type="CDD" id="cd18774">
    <property type="entry name" value="PDC2_HK_sensor"/>
    <property type="match status" value="1"/>
</dbReference>
<gene>
    <name evidence="11" type="ORF">HOP52_12885</name>
</gene>
<evidence type="ECO:0000256" key="1">
    <source>
        <dbReference type="ARBA" id="ARBA00004651"/>
    </source>
</evidence>
<dbReference type="SUPFAM" id="SSF55785">
    <property type="entry name" value="PYP-like sensor domain (PAS domain)"/>
    <property type="match status" value="1"/>
</dbReference>
<keyword evidence="2" id="KW-1003">Cell membrane</keyword>
<dbReference type="InterPro" id="IPR033479">
    <property type="entry name" value="dCache_1"/>
</dbReference>
<dbReference type="Proteomes" id="UP000814385">
    <property type="component" value="Unassembled WGS sequence"/>
</dbReference>
<protein>
    <submittedName>
        <fullName evidence="11">Diguanylate cyclase</fullName>
    </submittedName>
</protein>
<keyword evidence="4 7" id="KW-1133">Transmembrane helix</keyword>
<dbReference type="InterPro" id="IPR001610">
    <property type="entry name" value="PAC"/>
</dbReference>
<dbReference type="CDD" id="cd12914">
    <property type="entry name" value="PDC1_DGC_like"/>
    <property type="match status" value="1"/>
</dbReference>